<sequence>MDWILGCGEKCKSYTHGGGSGSQGGEMMVPPPAAGRVDDFWFNINTVAYFEAVRIVCMKKSFYKPKEHSFSLALGKQELGVPLTSVGHCSGTPLAPLTPAAVLGRSDMRISGRVQARGQSMVHETTPDGSGELVTTAARSRRRRQQARREGMDPYGTNSGNNSRNDMGGGGRRVNNALDWLSPSGDGCARPDPAAVASLLVPISEPCRGIAMSWTTVEPWTSSNTREEARRPQALPAAY</sequence>
<proteinExistence type="predicted"/>
<dbReference type="EMBL" id="AP003915">
    <property type="protein sequence ID" value="BAC83212.1"/>
    <property type="molecule type" value="Genomic_DNA"/>
</dbReference>
<evidence type="ECO:0000256" key="1">
    <source>
        <dbReference type="SAM" id="MobiDB-lite"/>
    </source>
</evidence>
<reference evidence="3" key="1">
    <citation type="journal article" date="2005" name="Nature">
        <title>The map-based sequence of the rice genome.</title>
        <authorList>
            <consortium name="International rice genome sequencing project (IRGSP)"/>
            <person name="Matsumoto T."/>
            <person name="Wu J."/>
            <person name="Kanamori H."/>
            <person name="Katayose Y."/>
            <person name="Fujisawa M."/>
            <person name="Namiki N."/>
            <person name="Mizuno H."/>
            <person name="Yamamoto K."/>
            <person name="Antonio B.A."/>
            <person name="Baba T."/>
            <person name="Sakata K."/>
            <person name="Nagamura Y."/>
            <person name="Aoki H."/>
            <person name="Arikawa K."/>
            <person name="Arita K."/>
            <person name="Bito T."/>
            <person name="Chiden Y."/>
            <person name="Fujitsuka N."/>
            <person name="Fukunaka R."/>
            <person name="Hamada M."/>
            <person name="Harada C."/>
            <person name="Hayashi A."/>
            <person name="Hijishita S."/>
            <person name="Honda M."/>
            <person name="Hosokawa S."/>
            <person name="Ichikawa Y."/>
            <person name="Idonuma A."/>
            <person name="Iijima M."/>
            <person name="Ikeda M."/>
            <person name="Ikeno M."/>
            <person name="Ito K."/>
            <person name="Ito S."/>
            <person name="Ito T."/>
            <person name="Ito Y."/>
            <person name="Ito Y."/>
            <person name="Iwabuchi A."/>
            <person name="Kamiya K."/>
            <person name="Karasawa W."/>
            <person name="Kurita K."/>
            <person name="Katagiri S."/>
            <person name="Kikuta A."/>
            <person name="Kobayashi H."/>
            <person name="Kobayashi N."/>
            <person name="Machita K."/>
            <person name="Maehara T."/>
            <person name="Masukawa M."/>
            <person name="Mizubayashi T."/>
            <person name="Mukai Y."/>
            <person name="Nagasaki H."/>
            <person name="Nagata Y."/>
            <person name="Naito S."/>
            <person name="Nakashima M."/>
            <person name="Nakama Y."/>
            <person name="Nakamichi Y."/>
            <person name="Nakamura M."/>
            <person name="Meguro A."/>
            <person name="Negishi M."/>
            <person name="Ohta I."/>
            <person name="Ohta T."/>
            <person name="Okamoto M."/>
            <person name="Ono N."/>
            <person name="Saji S."/>
            <person name="Sakaguchi M."/>
            <person name="Sakai K."/>
            <person name="Shibata M."/>
            <person name="Shimokawa T."/>
            <person name="Song J."/>
            <person name="Takazaki Y."/>
            <person name="Terasawa K."/>
            <person name="Tsugane M."/>
            <person name="Tsuji K."/>
            <person name="Ueda S."/>
            <person name="Waki K."/>
            <person name="Yamagata H."/>
            <person name="Yamamoto M."/>
            <person name="Yamamoto S."/>
            <person name="Yamane H."/>
            <person name="Yoshiki S."/>
            <person name="Yoshihara R."/>
            <person name="Yukawa K."/>
            <person name="Zhong H."/>
            <person name="Yano M."/>
            <person name="Yuan Q."/>
            <person name="Ouyang S."/>
            <person name="Liu J."/>
            <person name="Jones K.M."/>
            <person name="Gansberger K."/>
            <person name="Moffat K."/>
            <person name="Hill J."/>
            <person name="Bera J."/>
            <person name="Fadrosh D."/>
            <person name="Jin S."/>
            <person name="Johri S."/>
            <person name="Kim M."/>
            <person name="Overton L."/>
            <person name="Reardon M."/>
            <person name="Tsitrin T."/>
            <person name="Vuong H."/>
            <person name="Weaver B."/>
            <person name="Ciecko A."/>
            <person name="Tallon L."/>
            <person name="Jackson J."/>
            <person name="Pai G."/>
            <person name="Aken S.V."/>
            <person name="Utterback T."/>
            <person name="Reidmuller S."/>
            <person name="Feldblyum T."/>
            <person name="Hsiao J."/>
            <person name="Zismann V."/>
            <person name="Iobst S."/>
            <person name="de Vazeille A.R."/>
            <person name="Buell C.R."/>
            <person name="Ying K."/>
            <person name="Li Y."/>
            <person name="Lu T."/>
            <person name="Huang Y."/>
            <person name="Zhao Q."/>
            <person name="Feng Q."/>
            <person name="Zhang L."/>
            <person name="Zhu J."/>
            <person name="Weng Q."/>
            <person name="Mu J."/>
            <person name="Lu Y."/>
            <person name="Fan D."/>
            <person name="Liu Y."/>
            <person name="Guan J."/>
            <person name="Zhang Y."/>
            <person name="Yu S."/>
            <person name="Liu X."/>
            <person name="Zhang Y."/>
            <person name="Hong G."/>
            <person name="Han B."/>
            <person name="Choisne N."/>
            <person name="Demange N."/>
            <person name="Orjeda G."/>
            <person name="Samain S."/>
            <person name="Cattolico L."/>
            <person name="Pelletier E."/>
            <person name="Couloux A."/>
            <person name="Segurens B."/>
            <person name="Wincker P."/>
            <person name="D'Hont A."/>
            <person name="Scarpelli C."/>
            <person name="Weissenbach J."/>
            <person name="Salanoubat M."/>
            <person name="Quetier F."/>
            <person name="Yu Y."/>
            <person name="Kim H.R."/>
            <person name="Rambo T."/>
            <person name="Currie J."/>
            <person name="Collura K."/>
            <person name="Luo M."/>
            <person name="Yang T."/>
            <person name="Ammiraju J.S.S."/>
            <person name="Engler F."/>
            <person name="Soderlund C."/>
            <person name="Wing R.A."/>
            <person name="Palmer L.E."/>
            <person name="de la Bastide M."/>
            <person name="Spiegel L."/>
            <person name="Nascimento L."/>
            <person name="Zutavern T."/>
            <person name="O'Shaughnessy A."/>
            <person name="Dike S."/>
            <person name="Dedhia N."/>
            <person name="Preston R."/>
            <person name="Balija V."/>
            <person name="McCombie W.R."/>
            <person name="Chow T."/>
            <person name="Chen H."/>
            <person name="Chung M."/>
            <person name="Chen C."/>
            <person name="Shaw J."/>
            <person name="Wu H."/>
            <person name="Hsiao K."/>
            <person name="Chao Y."/>
            <person name="Chu M."/>
            <person name="Cheng C."/>
            <person name="Hour A."/>
            <person name="Lee P."/>
            <person name="Lin S."/>
            <person name="Lin Y."/>
            <person name="Liou J."/>
            <person name="Liu S."/>
            <person name="Hsing Y."/>
            <person name="Raghuvanshi S."/>
            <person name="Mohanty A."/>
            <person name="Bharti A.K."/>
            <person name="Gaur A."/>
            <person name="Gupta V."/>
            <person name="Kumar D."/>
            <person name="Ravi V."/>
            <person name="Vij S."/>
            <person name="Kapur A."/>
            <person name="Khurana P."/>
            <person name="Khurana P."/>
            <person name="Khurana J.P."/>
            <person name="Tyagi A.K."/>
            <person name="Gaikwad K."/>
            <person name="Singh A."/>
            <person name="Dalal V."/>
            <person name="Srivastava S."/>
            <person name="Dixit A."/>
            <person name="Pal A.K."/>
            <person name="Ghazi I.A."/>
            <person name="Yadav M."/>
            <person name="Pandit A."/>
            <person name="Bhargava A."/>
            <person name="Sureshbabu K."/>
            <person name="Batra K."/>
            <person name="Sharma T.R."/>
            <person name="Mohapatra T."/>
            <person name="Singh N.K."/>
            <person name="Messing J."/>
            <person name="Nelson A.B."/>
            <person name="Fuks G."/>
            <person name="Kavchok S."/>
            <person name="Keizer G."/>
            <person name="Linton E."/>
            <person name="Llaca V."/>
            <person name="Song R."/>
            <person name="Tanyolac B."/>
            <person name="Young S."/>
            <person name="Ho-Il K."/>
            <person name="Hahn J.H."/>
            <person name="Sangsakoo G."/>
            <person name="Vanavichit A."/>
            <person name="de Mattos Luiz.A.T."/>
            <person name="Zimmer P.D."/>
            <person name="Malone G."/>
            <person name="Dellagostin O."/>
            <person name="de Oliveira A.C."/>
            <person name="Bevan M."/>
            <person name="Bancroft I."/>
            <person name="Minx P."/>
            <person name="Cordum H."/>
            <person name="Wilson R."/>
            <person name="Cheng Z."/>
            <person name="Jin W."/>
            <person name="Jiang J."/>
            <person name="Leong S.A."/>
            <person name="Iwama H."/>
            <person name="Gojobori T."/>
            <person name="Itoh T."/>
            <person name="Niimura Y."/>
            <person name="Fujii Y."/>
            <person name="Habara T."/>
            <person name="Sakai H."/>
            <person name="Sato Y."/>
            <person name="Wilson G."/>
            <person name="Kumar K."/>
            <person name="McCouch S."/>
            <person name="Juretic N."/>
            <person name="Hoen D."/>
            <person name="Wright S."/>
            <person name="Bruskiewich R."/>
            <person name="Bureau T."/>
            <person name="Miyao A."/>
            <person name="Hirochika H."/>
            <person name="Nishikawa T."/>
            <person name="Kadowaki K."/>
            <person name="Sugiura M."/>
            <person name="Burr B."/>
            <person name="Sasaki T."/>
        </authorList>
    </citation>
    <scope>NUCLEOTIDE SEQUENCE [LARGE SCALE GENOMIC DNA]</scope>
    <source>
        <strain evidence="3">cv. Nipponbare</strain>
    </source>
</reference>
<evidence type="ECO:0000313" key="2">
    <source>
        <dbReference type="EMBL" id="BAC83212.1"/>
    </source>
</evidence>
<reference evidence="3" key="2">
    <citation type="journal article" date="2008" name="Nucleic Acids Res.">
        <title>The rice annotation project database (RAP-DB): 2008 update.</title>
        <authorList>
            <consortium name="The rice annotation project (RAP)"/>
        </authorList>
    </citation>
    <scope>GENOME REANNOTATION</scope>
    <source>
        <strain evidence="3">cv. Nipponbare</strain>
    </source>
</reference>
<protein>
    <submittedName>
        <fullName evidence="2">Uncharacterized protein</fullName>
    </submittedName>
</protein>
<dbReference type="Proteomes" id="UP000000763">
    <property type="component" value="Chromosome 7"/>
</dbReference>
<gene>
    <name evidence="2" type="primary">OJ1579_C03.17</name>
</gene>
<accession>Q6ZJE7</accession>
<feature type="compositionally biased region" description="Polar residues" evidence="1">
    <location>
        <begin position="156"/>
        <end position="165"/>
    </location>
</feature>
<feature type="region of interest" description="Disordered" evidence="1">
    <location>
        <begin position="114"/>
        <end position="177"/>
    </location>
</feature>
<name>Q6ZJE7_ORYSJ</name>
<organism evidence="2 3">
    <name type="scientific">Oryza sativa subsp. japonica</name>
    <name type="common">Rice</name>
    <dbReference type="NCBI Taxonomy" id="39947"/>
    <lineage>
        <taxon>Eukaryota</taxon>
        <taxon>Viridiplantae</taxon>
        <taxon>Streptophyta</taxon>
        <taxon>Embryophyta</taxon>
        <taxon>Tracheophyta</taxon>
        <taxon>Spermatophyta</taxon>
        <taxon>Magnoliopsida</taxon>
        <taxon>Liliopsida</taxon>
        <taxon>Poales</taxon>
        <taxon>Poaceae</taxon>
        <taxon>BOP clade</taxon>
        <taxon>Oryzoideae</taxon>
        <taxon>Oryzeae</taxon>
        <taxon>Oryzinae</taxon>
        <taxon>Oryza</taxon>
        <taxon>Oryza sativa</taxon>
    </lineage>
</organism>
<feature type="region of interest" description="Disordered" evidence="1">
    <location>
        <begin position="220"/>
        <end position="239"/>
    </location>
</feature>
<dbReference type="AlphaFoldDB" id="Q6ZJE7"/>
<evidence type="ECO:0000313" key="3">
    <source>
        <dbReference type="Proteomes" id="UP000000763"/>
    </source>
</evidence>